<sequence>MVTSISSDAAIWDAVMNNEVVRELRHAYYPVEEVYGMQREVCSVKWKAEGSNGICILIISFWMLLVKLGN</sequence>
<dbReference type="AlphaFoldDB" id="A0AAV0HZ60"/>
<dbReference type="EMBL" id="CAMGYJ010000003">
    <property type="protein sequence ID" value="CAI0390576.1"/>
    <property type="molecule type" value="Genomic_DNA"/>
</dbReference>
<organism evidence="1 2">
    <name type="scientific">Linum tenue</name>
    <dbReference type="NCBI Taxonomy" id="586396"/>
    <lineage>
        <taxon>Eukaryota</taxon>
        <taxon>Viridiplantae</taxon>
        <taxon>Streptophyta</taxon>
        <taxon>Embryophyta</taxon>
        <taxon>Tracheophyta</taxon>
        <taxon>Spermatophyta</taxon>
        <taxon>Magnoliopsida</taxon>
        <taxon>eudicotyledons</taxon>
        <taxon>Gunneridae</taxon>
        <taxon>Pentapetalae</taxon>
        <taxon>rosids</taxon>
        <taxon>fabids</taxon>
        <taxon>Malpighiales</taxon>
        <taxon>Linaceae</taxon>
        <taxon>Linum</taxon>
    </lineage>
</organism>
<protein>
    <submittedName>
        <fullName evidence="1">Uncharacterized protein</fullName>
    </submittedName>
</protein>
<evidence type="ECO:0000313" key="2">
    <source>
        <dbReference type="Proteomes" id="UP001154282"/>
    </source>
</evidence>
<name>A0AAV0HZ60_9ROSI</name>
<gene>
    <name evidence="1" type="ORF">LITE_LOCUS6794</name>
</gene>
<comment type="caution">
    <text evidence="1">The sequence shown here is derived from an EMBL/GenBank/DDBJ whole genome shotgun (WGS) entry which is preliminary data.</text>
</comment>
<keyword evidence="2" id="KW-1185">Reference proteome</keyword>
<reference evidence="1" key="1">
    <citation type="submission" date="2022-08" db="EMBL/GenBank/DDBJ databases">
        <authorList>
            <person name="Gutierrez-Valencia J."/>
        </authorList>
    </citation>
    <scope>NUCLEOTIDE SEQUENCE</scope>
</reference>
<dbReference type="Proteomes" id="UP001154282">
    <property type="component" value="Unassembled WGS sequence"/>
</dbReference>
<proteinExistence type="predicted"/>
<evidence type="ECO:0000313" key="1">
    <source>
        <dbReference type="EMBL" id="CAI0390576.1"/>
    </source>
</evidence>
<accession>A0AAV0HZ60</accession>